<proteinExistence type="predicted"/>
<dbReference type="RefSeq" id="WP_163817497.1">
    <property type="nucleotide sequence ID" value="NZ_JAAGOB010000003.1"/>
</dbReference>
<evidence type="ECO:0000313" key="4">
    <source>
        <dbReference type="Proteomes" id="UP000469185"/>
    </source>
</evidence>
<dbReference type="SUPFAM" id="SSF53335">
    <property type="entry name" value="S-adenosyl-L-methionine-dependent methyltransferases"/>
    <property type="match status" value="1"/>
</dbReference>
<reference evidence="3 4" key="1">
    <citation type="submission" date="2020-02" db="EMBL/GenBank/DDBJ databases">
        <authorList>
            <person name="Li X.-J."/>
            <person name="Feng X.-M."/>
        </authorList>
    </citation>
    <scope>NUCLEOTIDE SEQUENCE [LARGE SCALE GENOMIC DNA]</scope>
    <source>
        <strain evidence="3 4">CGMCC 4.7225</strain>
    </source>
</reference>
<dbReference type="Proteomes" id="UP000469185">
    <property type="component" value="Unassembled WGS sequence"/>
</dbReference>
<dbReference type="Pfam" id="PF08421">
    <property type="entry name" value="Methyltransf_13"/>
    <property type="match status" value="1"/>
</dbReference>
<dbReference type="Gene3D" id="3.40.50.150">
    <property type="entry name" value="Vaccinia Virus protein VP39"/>
    <property type="match status" value="1"/>
</dbReference>
<dbReference type="GO" id="GO:0008168">
    <property type="term" value="F:methyltransferase activity"/>
    <property type="evidence" value="ECO:0007669"/>
    <property type="project" value="UniProtKB-KW"/>
</dbReference>
<sequence>MTSLDMCLACGGGLLEEVADLGDSPVLAGALFPDRESARNAVRGELKLAVCLVCGHVQNTAFDPGRVQYDVTYDSSLHFSGTFQQYADELVKQLVDWYDIRGKHVVEIGSGKGDFLAAIAEAGGNTGTGYDPTVEPSTTIPGVTLVQDYFRPGDETDPYDLLVCRHVLEHLGDPAGLLSPLAASAPREALHYFEVPAAEFNFGPDGLWDCIYPHVSYFSAGSLAALMRRVGFSAMSLRPSFHGQFLSVEAPVTDGPERDVSAAALESTAVAQHISLVRGFASRWQGAVLSWRDEIAALREKGETVAMWGAGSKGVNFLNAVDPRGEIPVVDINPRKAGHHLPGTGNEIGTPDSLVGTNVSRVLVTNPAYREEIEGQLAMLGVSSDVALV</sequence>
<dbReference type="InterPro" id="IPR013691">
    <property type="entry name" value="MeTrfase_14"/>
</dbReference>
<dbReference type="Pfam" id="PF08484">
    <property type="entry name" value="Methyltransf_14"/>
    <property type="match status" value="1"/>
</dbReference>
<protein>
    <submittedName>
        <fullName evidence="3">Class I SAM-dependent methyltransferase</fullName>
    </submittedName>
</protein>
<dbReference type="InterPro" id="IPR029063">
    <property type="entry name" value="SAM-dependent_MTases_sf"/>
</dbReference>
<dbReference type="GO" id="GO:0032259">
    <property type="term" value="P:methylation"/>
    <property type="evidence" value="ECO:0007669"/>
    <property type="project" value="UniProtKB-KW"/>
</dbReference>
<accession>A0A6N9YJK2</accession>
<evidence type="ECO:0000259" key="2">
    <source>
        <dbReference type="Pfam" id="PF08484"/>
    </source>
</evidence>
<dbReference type="Pfam" id="PF13489">
    <property type="entry name" value="Methyltransf_23"/>
    <property type="match status" value="1"/>
</dbReference>
<evidence type="ECO:0000313" key="3">
    <source>
        <dbReference type="EMBL" id="NED95100.1"/>
    </source>
</evidence>
<feature type="domain" description="C-methyltransferase" evidence="2">
    <location>
        <begin position="264"/>
        <end position="378"/>
    </location>
</feature>
<gene>
    <name evidence="3" type="ORF">G1H11_07210</name>
</gene>
<comment type="caution">
    <text evidence="3">The sequence shown here is derived from an EMBL/GenBank/DDBJ whole genome shotgun (WGS) entry which is preliminary data.</text>
</comment>
<dbReference type="Gene3D" id="3.40.50.720">
    <property type="entry name" value="NAD(P)-binding Rossmann-like Domain"/>
    <property type="match status" value="1"/>
</dbReference>
<dbReference type="EMBL" id="JAAGOB010000003">
    <property type="protein sequence ID" value="NED95100.1"/>
    <property type="molecule type" value="Genomic_DNA"/>
</dbReference>
<dbReference type="InterPro" id="IPR038576">
    <property type="entry name" value="Methyltransf_Zn-bd_dom_put_sf"/>
</dbReference>
<dbReference type="InterPro" id="IPR013630">
    <property type="entry name" value="Methyltransf_Zn-bd_dom_put"/>
</dbReference>
<feature type="domain" description="Methyltransferase putative zinc binding" evidence="1">
    <location>
        <begin position="7"/>
        <end position="62"/>
    </location>
</feature>
<dbReference type="AlphaFoldDB" id="A0A6N9YJK2"/>
<keyword evidence="3" id="KW-0489">Methyltransferase</keyword>
<evidence type="ECO:0000259" key="1">
    <source>
        <dbReference type="Pfam" id="PF08421"/>
    </source>
</evidence>
<dbReference type="Gene3D" id="6.20.50.110">
    <property type="entry name" value="Methyltransferase, zinc-binding domain"/>
    <property type="match status" value="1"/>
</dbReference>
<organism evidence="3 4">
    <name type="scientific">Phytoactinopolyspora alkaliphila</name>
    <dbReference type="NCBI Taxonomy" id="1783498"/>
    <lineage>
        <taxon>Bacteria</taxon>
        <taxon>Bacillati</taxon>
        <taxon>Actinomycetota</taxon>
        <taxon>Actinomycetes</taxon>
        <taxon>Jiangellales</taxon>
        <taxon>Jiangellaceae</taxon>
        <taxon>Phytoactinopolyspora</taxon>
    </lineage>
</organism>
<keyword evidence="4" id="KW-1185">Reference proteome</keyword>
<keyword evidence="3" id="KW-0808">Transferase</keyword>
<name>A0A6N9YJK2_9ACTN</name>